<proteinExistence type="predicted"/>
<feature type="transmembrane region" description="Helical" evidence="1">
    <location>
        <begin position="120"/>
        <end position="136"/>
    </location>
</feature>
<sequence length="139" mass="16280">MLHSLATYIGYIYWNMLHSLATYIGYIYWNMLHILEYATYIVSPARALKSPSRASSYATFISYKHWLHILSARLGLFKALAGPRHMLHSLVTNIGYIHWNMLYSLTTNIVYIYWQPSPHQMLHILATYIVICYIYCQPG</sequence>
<accession>M1K4S0</accession>
<organism evidence="2">
    <name type="scientific">Capsaspora owczarzaki</name>
    <dbReference type="NCBI Taxonomy" id="192875"/>
    <lineage>
        <taxon>Eukaryota</taxon>
        <taxon>Filasterea</taxon>
        <taxon>Capsaspora</taxon>
    </lineage>
</organism>
<evidence type="ECO:0000313" key="2">
    <source>
        <dbReference type="EMBL" id="AGE93634.1"/>
    </source>
</evidence>
<keyword evidence="1" id="KW-0812">Transmembrane</keyword>
<gene>
    <name evidence="2" type="primary">orf139</name>
</gene>
<keyword evidence="2" id="KW-0496">Mitochondrion</keyword>
<feature type="transmembrane region" description="Helical" evidence="1">
    <location>
        <begin position="94"/>
        <end position="114"/>
    </location>
</feature>
<reference evidence="2" key="1">
    <citation type="journal article" date="2008" name="Mol. Biol. Evol.">
        <title>A phylogenomic investigation into the origin of metazoa.</title>
        <authorList>
            <person name="Ruiz-Trillo I."/>
            <person name="Roger A.J."/>
            <person name="Burger G."/>
            <person name="Gray M.W."/>
            <person name="Lang B.F."/>
        </authorList>
    </citation>
    <scope>NUCLEOTIDE SEQUENCE</scope>
    <source>
        <strain evidence="2">ATCC 30864</strain>
    </source>
</reference>
<name>M1K4S0_9EUKA</name>
<protein>
    <submittedName>
        <fullName evidence="2">Uncharacterized protein</fullName>
    </submittedName>
</protein>
<dbReference type="AlphaFoldDB" id="M1K4S0"/>
<keyword evidence="1" id="KW-1133">Transmembrane helix</keyword>
<feature type="transmembrane region" description="Helical" evidence="1">
    <location>
        <begin position="12"/>
        <end position="29"/>
    </location>
</feature>
<geneLocation type="mitochondrion" evidence="2"/>
<dbReference type="EMBL" id="KC573038">
    <property type="protein sequence ID" value="AGE93634.1"/>
    <property type="molecule type" value="Genomic_DNA"/>
</dbReference>
<reference evidence="2" key="2">
    <citation type="submission" date="2012-12" db="EMBL/GenBank/DDBJ databases">
        <authorList>
            <person name="Lang B.F."/>
        </authorList>
    </citation>
    <scope>NUCLEOTIDE SEQUENCE</scope>
    <source>
        <strain evidence="2">ATCC 30864</strain>
    </source>
</reference>
<evidence type="ECO:0000256" key="1">
    <source>
        <dbReference type="SAM" id="Phobius"/>
    </source>
</evidence>
<keyword evidence="1" id="KW-0472">Membrane</keyword>